<name>A0ABW5NBJ4_9FLAO</name>
<keyword evidence="2" id="KW-1185">Reference proteome</keyword>
<protein>
    <recommendedName>
        <fullName evidence="3">Four helix bundle protein</fullName>
    </recommendedName>
</protein>
<gene>
    <name evidence="1" type="ORF">ACFSTE_13240</name>
</gene>
<evidence type="ECO:0008006" key="3">
    <source>
        <dbReference type="Google" id="ProtNLM"/>
    </source>
</evidence>
<evidence type="ECO:0000313" key="2">
    <source>
        <dbReference type="Proteomes" id="UP001597459"/>
    </source>
</evidence>
<organism evidence="1 2">
    <name type="scientific">Aquimarina hainanensis</name>
    <dbReference type="NCBI Taxonomy" id="1578017"/>
    <lineage>
        <taxon>Bacteria</taxon>
        <taxon>Pseudomonadati</taxon>
        <taxon>Bacteroidota</taxon>
        <taxon>Flavobacteriia</taxon>
        <taxon>Flavobacteriales</taxon>
        <taxon>Flavobacteriaceae</taxon>
        <taxon>Aquimarina</taxon>
    </lineage>
</organism>
<dbReference type="Proteomes" id="UP001597459">
    <property type="component" value="Unassembled WGS sequence"/>
</dbReference>
<evidence type="ECO:0000313" key="1">
    <source>
        <dbReference type="EMBL" id="MFD2591795.1"/>
    </source>
</evidence>
<comment type="caution">
    <text evidence="1">The sequence shown here is derived from an EMBL/GenBank/DDBJ whole genome shotgun (WGS) entry which is preliminary data.</text>
</comment>
<sequence>MHTLEILLKEAQQQSEKIQNKNRTREMSLVITKIEEAQLWLMRLRHEDLKKQLS</sequence>
<reference evidence="2" key="1">
    <citation type="journal article" date="2019" name="Int. J. Syst. Evol. Microbiol.">
        <title>The Global Catalogue of Microorganisms (GCM) 10K type strain sequencing project: providing services to taxonomists for standard genome sequencing and annotation.</title>
        <authorList>
            <consortium name="The Broad Institute Genomics Platform"/>
            <consortium name="The Broad Institute Genome Sequencing Center for Infectious Disease"/>
            <person name="Wu L."/>
            <person name="Ma J."/>
        </authorList>
    </citation>
    <scope>NUCLEOTIDE SEQUENCE [LARGE SCALE GENOMIC DNA]</scope>
    <source>
        <strain evidence="2">KCTC 42423</strain>
    </source>
</reference>
<accession>A0ABW5NBJ4</accession>
<proteinExistence type="predicted"/>
<dbReference type="EMBL" id="JBHULX010000024">
    <property type="protein sequence ID" value="MFD2591795.1"/>
    <property type="molecule type" value="Genomic_DNA"/>
</dbReference>
<dbReference type="RefSeq" id="WP_378256015.1">
    <property type="nucleotide sequence ID" value="NZ_JBHSJV010000001.1"/>
</dbReference>